<reference evidence="3" key="2">
    <citation type="submission" date="2020-11" db="EMBL/GenBank/DDBJ databases">
        <authorList>
            <person name="McCartney M.A."/>
            <person name="Auch B."/>
            <person name="Kono T."/>
            <person name="Mallez S."/>
            <person name="Becker A."/>
            <person name="Gohl D.M."/>
            <person name="Silverstein K.A.T."/>
            <person name="Koren S."/>
            <person name="Bechman K.B."/>
            <person name="Herman A."/>
            <person name="Abrahante J.E."/>
            <person name="Garbe J."/>
        </authorList>
    </citation>
    <scope>NUCLEOTIDE SEQUENCE</scope>
    <source>
        <strain evidence="3">Duluth1</strain>
        <tissue evidence="3">Whole animal</tissue>
    </source>
</reference>
<accession>A0A9D4F566</accession>
<dbReference type="InterPro" id="IPR001258">
    <property type="entry name" value="NHL_repeat"/>
</dbReference>
<dbReference type="InterPro" id="IPR011042">
    <property type="entry name" value="6-blade_b-propeller_TolB-like"/>
</dbReference>
<name>A0A9D4F566_DREPO</name>
<sequence>MNVADIASKIEQCQKRLTETMIRSEQNKKSLQKSYETILKEILDFRRQINDTLDRLQQQTVKELDKLYSSLTYSLDTELKTCVTFISKLKIHTTKSKRSPEQEFILNRKYIDQTVSAELFLQKAPTSDIEFQHNTDLETCLAACTDLGKITNRVGVVSHKQVDPNEVIRIKKKSTFHVRSNTDKEICTITGICEMANGNLVISDFNNRCVKLLDQAYNVIGQEELPTYPRSICSISPDEIAVTMRDEIHFLRVDTEKIITIKHIQLNHSCYGIATHKGDMFVTSGTALLQYTTDGRLVKKLYEDTSSNYLVVGVAVSPDGKRIYLTDKENSRLVTLAMDGAVTATLQDPAFKHSRLTGNIHVAATGQVFVFGNKYVSQVDTDVNTILA</sequence>
<organism evidence="3 4">
    <name type="scientific">Dreissena polymorpha</name>
    <name type="common">Zebra mussel</name>
    <name type="synonym">Mytilus polymorpha</name>
    <dbReference type="NCBI Taxonomy" id="45954"/>
    <lineage>
        <taxon>Eukaryota</taxon>
        <taxon>Metazoa</taxon>
        <taxon>Spiralia</taxon>
        <taxon>Lophotrochozoa</taxon>
        <taxon>Mollusca</taxon>
        <taxon>Bivalvia</taxon>
        <taxon>Autobranchia</taxon>
        <taxon>Heteroconchia</taxon>
        <taxon>Euheterodonta</taxon>
        <taxon>Imparidentia</taxon>
        <taxon>Neoheterodontei</taxon>
        <taxon>Myida</taxon>
        <taxon>Dreissenoidea</taxon>
        <taxon>Dreissenidae</taxon>
        <taxon>Dreissena</taxon>
    </lineage>
</organism>
<protein>
    <submittedName>
        <fullName evidence="3">Uncharacterized protein</fullName>
    </submittedName>
</protein>
<evidence type="ECO:0000313" key="3">
    <source>
        <dbReference type="EMBL" id="KAH3792535.1"/>
    </source>
</evidence>
<evidence type="ECO:0000256" key="1">
    <source>
        <dbReference type="ARBA" id="ARBA00022737"/>
    </source>
</evidence>
<keyword evidence="4" id="KW-1185">Reference proteome</keyword>
<feature type="repeat" description="NHL" evidence="2">
    <location>
        <begin position="173"/>
        <end position="216"/>
    </location>
</feature>
<dbReference type="AlphaFoldDB" id="A0A9D4F566"/>
<dbReference type="SUPFAM" id="SSF63825">
    <property type="entry name" value="YWTD domain"/>
    <property type="match status" value="1"/>
</dbReference>
<dbReference type="Proteomes" id="UP000828390">
    <property type="component" value="Unassembled WGS sequence"/>
</dbReference>
<proteinExistence type="predicted"/>
<evidence type="ECO:0000313" key="4">
    <source>
        <dbReference type="Proteomes" id="UP000828390"/>
    </source>
</evidence>
<gene>
    <name evidence="3" type="ORF">DPMN_146031</name>
</gene>
<dbReference type="Gene3D" id="2.120.10.30">
    <property type="entry name" value="TolB, C-terminal domain"/>
    <property type="match status" value="1"/>
</dbReference>
<dbReference type="EMBL" id="JAIWYP010000007">
    <property type="protein sequence ID" value="KAH3792535.1"/>
    <property type="molecule type" value="Genomic_DNA"/>
</dbReference>
<evidence type="ECO:0000256" key="2">
    <source>
        <dbReference type="PROSITE-ProRule" id="PRU00504"/>
    </source>
</evidence>
<reference evidence="3" key="1">
    <citation type="journal article" date="2019" name="bioRxiv">
        <title>The Genome of the Zebra Mussel, Dreissena polymorpha: A Resource for Invasive Species Research.</title>
        <authorList>
            <person name="McCartney M.A."/>
            <person name="Auch B."/>
            <person name="Kono T."/>
            <person name="Mallez S."/>
            <person name="Zhang Y."/>
            <person name="Obille A."/>
            <person name="Becker A."/>
            <person name="Abrahante J.E."/>
            <person name="Garbe J."/>
            <person name="Badalamenti J.P."/>
            <person name="Herman A."/>
            <person name="Mangelson H."/>
            <person name="Liachko I."/>
            <person name="Sullivan S."/>
            <person name="Sone E.D."/>
            <person name="Koren S."/>
            <person name="Silverstein K.A.T."/>
            <person name="Beckman K.B."/>
            <person name="Gohl D.M."/>
        </authorList>
    </citation>
    <scope>NUCLEOTIDE SEQUENCE</scope>
    <source>
        <strain evidence="3">Duluth1</strain>
        <tissue evidence="3">Whole animal</tissue>
    </source>
</reference>
<comment type="caution">
    <text evidence="3">The sequence shown here is derived from an EMBL/GenBank/DDBJ whole genome shotgun (WGS) entry which is preliminary data.</text>
</comment>
<keyword evidence="1" id="KW-0677">Repeat</keyword>
<dbReference type="PROSITE" id="PS51125">
    <property type="entry name" value="NHL"/>
    <property type="match status" value="1"/>
</dbReference>